<evidence type="ECO:0000313" key="1">
    <source>
        <dbReference type="EMBL" id="KAJ8437190.1"/>
    </source>
</evidence>
<comment type="caution">
    <text evidence="1">The sequence shown here is derived from an EMBL/GenBank/DDBJ whole genome shotgun (WGS) entry which is preliminary data.</text>
</comment>
<reference evidence="1" key="1">
    <citation type="submission" date="2022-04" db="EMBL/GenBank/DDBJ databases">
        <title>Carnegiea gigantea Genome sequencing and assembly v2.</title>
        <authorList>
            <person name="Copetti D."/>
            <person name="Sanderson M.J."/>
            <person name="Burquez A."/>
            <person name="Wojciechowski M.F."/>
        </authorList>
    </citation>
    <scope>NUCLEOTIDE SEQUENCE</scope>
    <source>
        <strain evidence="1">SGP5-SGP5p</strain>
        <tissue evidence="1">Aerial part</tissue>
    </source>
</reference>
<accession>A0A9Q1QDZ3</accession>
<proteinExistence type="predicted"/>
<evidence type="ECO:0000313" key="2">
    <source>
        <dbReference type="Proteomes" id="UP001153076"/>
    </source>
</evidence>
<keyword evidence="2" id="KW-1185">Reference proteome</keyword>
<organism evidence="1 2">
    <name type="scientific">Carnegiea gigantea</name>
    <dbReference type="NCBI Taxonomy" id="171969"/>
    <lineage>
        <taxon>Eukaryota</taxon>
        <taxon>Viridiplantae</taxon>
        <taxon>Streptophyta</taxon>
        <taxon>Embryophyta</taxon>
        <taxon>Tracheophyta</taxon>
        <taxon>Spermatophyta</taxon>
        <taxon>Magnoliopsida</taxon>
        <taxon>eudicotyledons</taxon>
        <taxon>Gunneridae</taxon>
        <taxon>Pentapetalae</taxon>
        <taxon>Caryophyllales</taxon>
        <taxon>Cactineae</taxon>
        <taxon>Cactaceae</taxon>
        <taxon>Cactoideae</taxon>
        <taxon>Echinocereeae</taxon>
        <taxon>Carnegiea</taxon>
    </lineage>
</organism>
<gene>
    <name evidence="1" type="ORF">Cgig2_007540</name>
</gene>
<dbReference type="EMBL" id="JAKOGI010000313">
    <property type="protein sequence ID" value="KAJ8437190.1"/>
    <property type="molecule type" value="Genomic_DNA"/>
</dbReference>
<dbReference type="AlphaFoldDB" id="A0A9Q1QDZ3"/>
<protein>
    <submittedName>
        <fullName evidence="1">Uncharacterized protein</fullName>
    </submittedName>
</protein>
<name>A0A9Q1QDZ3_9CARY</name>
<sequence length="225" mass="26458">MLENNEITRDGLTKEFFKWSYNETLVLCDVIIQCIMKNGHQQYIKWCKIKKERIHLSKSSKIKVSSSLEEKWEHIYGGAYATGKNICVPTMEPPVVNIEEQEDDHQTENHMEERLGEERNLHIRQSRESAMLGAQIKHMVASYKIMSQEGPGRRNKQQSSMSTIAVTMQIVNRMVENQILEKGGDFWFYATYVLKDAMKREIFLNIDDDVSRLKWLQYLHRVKDN</sequence>
<dbReference type="Proteomes" id="UP001153076">
    <property type="component" value="Unassembled WGS sequence"/>
</dbReference>
<dbReference type="OrthoDB" id="4955136at2759"/>